<dbReference type="PANTHER" id="PTHR47784">
    <property type="entry name" value="STEROL UPTAKE CONTROL PROTEIN 2"/>
    <property type="match status" value="1"/>
</dbReference>
<evidence type="ECO:0000313" key="4">
    <source>
        <dbReference type="Proteomes" id="UP000091956"/>
    </source>
</evidence>
<evidence type="ECO:0000256" key="1">
    <source>
        <dbReference type="ARBA" id="ARBA00023242"/>
    </source>
</evidence>
<proteinExistence type="predicted"/>
<reference evidence="3 4" key="1">
    <citation type="submission" date="2016-03" db="EMBL/GenBank/DDBJ databases">
        <title>Comparative genomics of Pseudogymnoascus destructans, the fungus causing white-nose syndrome of bats.</title>
        <authorList>
            <person name="Palmer J.M."/>
            <person name="Drees K.P."/>
            <person name="Foster J.T."/>
            <person name="Lindner D.L."/>
        </authorList>
    </citation>
    <scope>NUCLEOTIDE SEQUENCE [LARGE SCALE GENOMIC DNA]</scope>
    <source>
        <strain evidence="3 4">UAMH 10579</strain>
    </source>
</reference>
<dbReference type="InterPro" id="IPR053157">
    <property type="entry name" value="Sterol_Uptake_Regulator"/>
</dbReference>
<sequence length="381" mass="43372">MSSRRKHSKSRHGCSQCKAAHVKCDVVQPICGKCMKTGKNCEFKNLVNARFLNTHSTSYSQGHPTTPPLLVTGPQDNTTIASENVLWDELELMHHFSTVTYATLATRNDLRQMWQIQVPRLALKQKYLIHGLFSVAALHMAHSHLDNQSSYIDRAIRHHDISIRGFSLELQGNITKENIASLFSCAAMTAMFAFSLAILRPHEEPSRPIEELFGIFTLLRGMPVVIGEMWNLVKESEIAPMFIGRQVDDSIVLSDDVTNAMKLLEDRNQLTSTLDSDRHTYALAIKGLRDCFKLISSKDRNNGMAFSWPITVSQEYIAFLRSRRQMALVILAHYAVILYGVRDTWWAMGWGSKLIQELDQVVEDEWKSLLVWPMENIVRGR</sequence>
<organism evidence="3 4">
    <name type="scientific">Pseudogymnoascus verrucosus</name>
    <dbReference type="NCBI Taxonomy" id="342668"/>
    <lineage>
        <taxon>Eukaryota</taxon>
        <taxon>Fungi</taxon>
        <taxon>Dikarya</taxon>
        <taxon>Ascomycota</taxon>
        <taxon>Pezizomycotina</taxon>
        <taxon>Leotiomycetes</taxon>
        <taxon>Thelebolales</taxon>
        <taxon>Thelebolaceae</taxon>
        <taxon>Pseudogymnoascus</taxon>
    </lineage>
</organism>
<dbReference type="SMART" id="SM00066">
    <property type="entry name" value="GAL4"/>
    <property type="match status" value="1"/>
</dbReference>
<name>A0A2P2SXV1_9PEZI</name>
<dbReference type="CDD" id="cd00067">
    <property type="entry name" value="GAL4"/>
    <property type="match status" value="1"/>
</dbReference>
<dbReference type="GO" id="GO:0001228">
    <property type="term" value="F:DNA-binding transcription activator activity, RNA polymerase II-specific"/>
    <property type="evidence" value="ECO:0007669"/>
    <property type="project" value="TreeGrafter"/>
</dbReference>
<dbReference type="PANTHER" id="PTHR47784:SF5">
    <property type="entry name" value="STEROL UPTAKE CONTROL PROTEIN 2"/>
    <property type="match status" value="1"/>
</dbReference>
<dbReference type="PROSITE" id="PS00463">
    <property type="entry name" value="ZN2_CY6_FUNGAL_1"/>
    <property type="match status" value="1"/>
</dbReference>
<dbReference type="AlphaFoldDB" id="A0A2P2SXV1"/>
<dbReference type="InterPro" id="IPR036864">
    <property type="entry name" value="Zn2-C6_fun-type_DNA-bd_sf"/>
</dbReference>
<dbReference type="STRING" id="342668.A0A2P2SXV1"/>
<keyword evidence="4" id="KW-1185">Reference proteome</keyword>
<dbReference type="Pfam" id="PF00172">
    <property type="entry name" value="Zn_clus"/>
    <property type="match status" value="1"/>
</dbReference>
<accession>A0A2P2SXV1</accession>
<evidence type="ECO:0000313" key="3">
    <source>
        <dbReference type="EMBL" id="OBU01663.2"/>
    </source>
</evidence>
<keyword evidence="1" id="KW-0539">Nucleus</keyword>
<dbReference type="InterPro" id="IPR001138">
    <property type="entry name" value="Zn2Cys6_DnaBD"/>
</dbReference>
<dbReference type="Proteomes" id="UP000091956">
    <property type="component" value="Unassembled WGS sequence"/>
</dbReference>
<reference evidence="4" key="2">
    <citation type="journal article" date="2018" name="Nat. Commun.">
        <title>Extreme sensitivity to ultraviolet light in the fungal pathogen causing white-nose syndrome of bats.</title>
        <authorList>
            <person name="Palmer J.M."/>
            <person name="Drees K.P."/>
            <person name="Foster J.T."/>
            <person name="Lindner D.L."/>
        </authorList>
    </citation>
    <scope>NUCLEOTIDE SEQUENCE [LARGE SCALE GENOMIC DNA]</scope>
    <source>
        <strain evidence="4">UAMH 10579</strain>
    </source>
</reference>
<dbReference type="PROSITE" id="PS50048">
    <property type="entry name" value="ZN2_CY6_FUNGAL_2"/>
    <property type="match status" value="1"/>
</dbReference>
<protein>
    <recommendedName>
        <fullName evidence="2">Zn(2)-C6 fungal-type domain-containing protein</fullName>
    </recommendedName>
</protein>
<gene>
    <name evidence="3" type="ORF">VE01_00245</name>
</gene>
<dbReference type="RefSeq" id="XP_059320142.1">
    <property type="nucleotide sequence ID" value="XM_059463254.1"/>
</dbReference>
<dbReference type="Gene3D" id="4.10.240.10">
    <property type="entry name" value="Zn(2)-C6 fungal-type DNA-binding domain"/>
    <property type="match status" value="1"/>
</dbReference>
<dbReference type="SUPFAM" id="SSF57701">
    <property type="entry name" value="Zn2/Cys6 DNA-binding domain"/>
    <property type="match status" value="1"/>
</dbReference>
<dbReference type="EMBL" id="KV460206">
    <property type="protein sequence ID" value="OBU01663.2"/>
    <property type="molecule type" value="Genomic_DNA"/>
</dbReference>
<dbReference type="GeneID" id="28833631"/>
<evidence type="ECO:0000259" key="2">
    <source>
        <dbReference type="PROSITE" id="PS50048"/>
    </source>
</evidence>
<feature type="domain" description="Zn(2)-C6 fungal-type" evidence="2">
    <location>
        <begin position="13"/>
        <end position="43"/>
    </location>
</feature>
<dbReference type="GO" id="GO:0008270">
    <property type="term" value="F:zinc ion binding"/>
    <property type="evidence" value="ECO:0007669"/>
    <property type="project" value="InterPro"/>
</dbReference>